<dbReference type="InterPro" id="IPR031975">
    <property type="entry name" value="Pilin_GH"/>
</dbReference>
<comment type="subcellular location">
    <subcellularLocation>
        <location evidence="1">Membrane</location>
        <topology evidence="1">Single-pass membrane protein</topology>
    </subcellularLocation>
</comment>
<dbReference type="PROSITE" id="PS00409">
    <property type="entry name" value="PROKAR_NTER_METHYL"/>
    <property type="match status" value="1"/>
</dbReference>
<keyword evidence="5 6" id="KW-0472">Membrane</keyword>
<accession>Q8DK51</accession>
<keyword evidence="3 6" id="KW-0812">Transmembrane</keyword>
<dbReference type="PANTHER" id="PTHR30093">
    <property type="entry name" value="GENERAL SECRETION PATHWAY PROTEIN G"/>
    <property type="match status" value="1"/>
</dbReference>
<gene>
    <name evidence="7" type="ordered locus">tll1019</name>
</gene>
<dbReference type="NCBIfam" id="TIGR02532">
    <property type="entry name" value="IV_pilin_GFxxxE"/>
    <property type="match status" value="1"/>
</dbReference>
<dbReference type="EnsemblBacteria" id="BAC08572">
    <property type="protein sequence ID" value="BAC08572"/>
    <property type="gene ID" value="BAC08572"/>
</dbReference>
<reference evidence="7 8" key="1">
    <citation type="journal article" date="2002" name="DNA Res.">
        <title>Complete genome structure of the thermophilic cyanobacterium Thermosynechococcus elongatus BP-1.</title>
        <authorList>
            <person name="Nakamura Y."/>
            <person name="Kaneko T."/>
            <person name="Sato S."/>
            <person name="Ikeuchi M."/>
            <person name="Katoh H."/>
            <person name="Sasamoto S."/>
            <person name="Watanabe A."/>
            <person name="Iriguchi M."/>
            <person name="Kawashima K."/>
            <person name="Kimura T."/>
            <person name="Kishida Y."/>
            <person name="Kiyokawa C."/>
            <person name="Kohara M."/>
            <person name="Matsumoto M."/>
            <person name="Matsuno A."/>
            <person name="Nakazaki N."/>
            <person name="Shimpo S."/>
            <person name="Sugimoto M."/>
            <person name="Takeuchi C."/>
            <person name="Yamada M."/>
            <person name="Tabata S."/>
        </authorList>
    </citation>
    <scope>NUCLEOTIDE SEQUENCE [LARGE SCALE GENOMIC DNA]</scope>
    <source>
        <strain evidence="8">IAM M-273 / NIES-2133 / BP-1</strain>
    </source>
</reference>
<sequence length="162" mass="17644">MQNWSIPMSPYRSSLPWFYRSLLTCKGLTLIELLVVVIIIAILGAIALPSMLNQAIKARESQAKTNIGAVNRAQQAYRLANPTFSTDVASLRIGFSDTPDYEYQISRADGNYAEFQATPERAELRAFTGCTYATYITLTTSQILEAAPSGSSVASPPTCPSP</sequence>
<dbReference type="KEGG" id="tel:tll1019"/>
<keyword evidence="2" id="KW-0488">Methylation</keyword>
<dbReference type="AlphaFoldDB" id="Q8DK51"/>
<dbReference type="STRING" id="197221.gene:10747612"/>
<name>Q8DK51_THEVB</name>
<dbReference type="PANTHER" id="PTHR30093:SF44">
    <property type="entry name" value="TYPE II SECRETION SYSTEM CORE PROTEIN G"/>
    <property type="match status" value="1"/>
</dbReference>
<dbReference type="EMBL" id="BA000039">
    <property type="protein sequence ID" value="BAC08572.1"/>
    <property type="molecule type" value="Genomic_DNA"/>
</dbReference>
<evidence type="ECO:0000313" key="7">
    <source>
        <dbReference type="EMBL" id="BAC08572.1"/>
    </source>
</evidence>
<evidence type="ECO:0000256" key="5">
    <source>
        <dbReference type="ARBA" id="ARBA00023136"/>
    </source>
</evidence>
<dbReference type="Pfam" id="PF16734">
    <property type="entry name" value="Pilin_GH"/>
    <property type="match status" value="1"/>
</dbReference>
<evidence type="ECO:0000256" key="4">
    <source>
        <dbReference type="ARBA" id="ARBA00022989"/>
    </source>
</evidence>
<dbReference type="InterPro" id="IPR000983">
    <property type="entry name" value="Bac_GSPG_pilin"/>
</dbReference>
<evidence type="ECO:0000256" key="1">
    <source>
        <dbReference type="ARBA" id="ARBA00004167"/>
    </source>
</evidence>
<dbReference type="SUPFAM" id="SSF54523">
    <property type="entry name" value="Pili subunits"/>
    <property type="match status" value="1"/>
</dbReference>
<dbReference type="InterPro" id="IPR012902">
    <property type="entry name" value="N_methyl_site"/>
</dbReference>
<organism evidence="7 8">
    <name type="scientific">Thermosynechococcus vestitus (strain NIES-2133 / IAM M-273 / BP-1)</name>
    <dbReference type="NCBI Taxonomy" id="197221"/>
    <lineage>
        <taxon>Bacteria</taxon>
        <taxon>Bacillati</taxon>
        <taxon>Cyanobacteriota</taxon>
        <taxon>Cyanophyceae</taxon>
        <taxon>Acaryochloridales</taxon>
        <taxon>Thermosynechococcaceae</taxon>
        <taxon>Thermosynechococcus</taxon>
    </lineage>
</organism>
<dbReference type="GO" id="GO:0015628">
    <property type="term" value="P:protein secretion by the type II secretion system"/>
    <property type="evidence" value="ECO:0007669"/>
    <property type="project" value="InterPro"/>
</dbReference>
<evidence type="ECO:0000256" key="6">
    <source>
        <dbReference type="SAM" id="Phobius"/>
    </source>
</evidence>
<evidence type="ECO:0000256" key="3">
    <source>
        <dbReference type="ARBA" id="ARBA00022692"/>
    </source>
</evidence>
<proteinExistence type="predicted"/>
<dbReference type="GO" id="GO:0016020">
    <property type="term" value="C:membrane"/>
    <property type="evidence" value="ECO:0007669"/>
    <property type="project" value="UniProtKB-SubCell"/>
</dbReference>
<dbReference type="Gene3D" id="3.30.700.10">
    <property type="entry name" value="Glycoprotein, Type 4 Pilin"/>
    <property type="match status" value="1"/>
</dbReference>
<evidence type="ECO:0000256" key="2">
    <source>
        <dbReference type="ARBA" id="ARBA00022481"/>
    </source>
</evidence>
<dbReference type="eggNOG" id="COG2165">
    <property type="taxonomic scope" value="Bacteria"/>
</dbReference>
<dbReference type="Proteomes" id="UP000000440">
    <property type="component" value="Chromosome"/>
</dbReference>
<evidence type="ECO:0000313" key="8">
    <source>
        <dbReference type="Proteomes" id="UP000000440"/>
    </source>
</evidence>
<keyword evidence="8" id="KW-1185">Reference proteome</keyword>
<dbReference type="InterPro" id="IPR045584">
    <property type="entry name" value="Pilin-like"/>
</dbReference>
<dbReference type="PRINTS" id="PR00813">
    <property type="entry name" value="BCTERIALGSPG"/>
</dbReference>
<dbReference type="GO" id="GO:0015627">
    <property type="term" value="C:type II protein secretion system complex"/>
    <property type="evidence" value="ECO:0007669"/>
    <property type="project" value="InterPro"/>
</dbReference>
<protein>
    <submittedName>
        <fullName evidence="7">Tll1019 protein</fullName>
    </submittedName>
</protein>
<feature type="transmembrane region" description="Helical" evidence="6">
    <location>
        <begin position="27"/>
        <end position="48"/>
    </location>
</feature>
<dbReference type="Pfam" id="PF07963">
    <property type="entry name" value="N_methyl"/>
    <property type="match status" value="1"/>
</dbReference>
<keyword evidence="4 6" id="KW-1133">Transmembrane helix</keyword>